<organism evidence="2 3">
    <name type="scientific">Zunongwangia pacifica</name>
    <dbReference type="NCBI Taxonomy" id="2911062"/>
    <lineage>
        <taxon>Bacteria</taxon>
        <taxon>Pseudomonadati</taxon>
        <taxon>Bacteroidota</taxon>
        <taxon>Flavobacteriia</taxon>
        <taxon>Flavobacteriales</taxon>
        <taxon>Flavobacteriaceae</taxon>
        <taxon>Zunongwangia</taxon>
    </lineage>
</organism>
<sequence>MTVEQLNASEYNSFYENYIKSIPKEVSLGILFLENLKDISEMLGRIDEVKLSFRYEEGKWTVVEVLQHLIDVERIFQYRALCVARGETQPLSGFDHDAYVDFCGAENRSLESLKNEFEIIRKSTSILFDSFTDGMLKQVGQMNGSSATPRAIGFIIIGHTIHHLKILQERYGI</sequence>
<accession>A0A9X2CLM7</accession>
<dbReference type="RefSeq" id="WP_249602887.1">
    <property type="nucleotide sequence ID" value="NZ_JAKHSK010000034.1"/>
</dbReference>
<reference evidence="2" key="1">
    <citation type="submission" date="2022-01" db="EMBL/GenBank/DDBJ databases">
        <title>Genome sequencing of Zunongwangia sp. M21534 genome.</title>
        <authorList>
            <person name="Chen Y."/>
            <person name="Dong C."/>
            <person name="Shao Z."/>
        </authorList>
    </citation>
    <scope>NUCLEOTIDE SEQUENCE</scope>
    <source>
        <strain evidence="2">MCCC M21534</strain>
    </source>
</reference>
<evidence type="ECO:0000313" key="3">
    <source>
        <dbReference type="Proteomes" id="UP001139521"/>
    </source>
</evidence>
<name>A0A9X2CLM7_9FLAO</name>
<comment type="caution">
    <text evidence="2">The sequence shown here is derived from an EMBL/GenBank/DDBJ whole genome shotgun (WGS) entry which is preliminary data.</text>
</comment>
<proteinExistence type="predicted"/>
<dbReference type="EMBL" id="JAKHSK010000034">
    <property type="protein sequence ID" value="MCL6220186.1"/>
    <property type="molecule type" value="Genomic_DNA"/>
</dbReference>
<dbReference type="Proteomes" id="UP001139521">
    <property type="component" value="Unassembled WGS sequence"/>
</dbReference>
<dbReference type="InterPro" id="IPR034660">
    <property type="entry name" value="DinB/YfiT-like"/>
</dbReference>
<evidence type="ECO:0000259" key="1">
    <source>
        <dbReference type="Pfam" id="PF12867"/>
    </source>
</evidence>
<dbReference type="AlphaFoldDB" id="A0A9X2CLM7"/>
<evidence type="ECO:0000313" key="2">
    <source>
        <dbReference type="EMBL" id="MCL6220186.1"/>
    </source>
</evidence>
<dbReference type="Pfam" id="PF12867">
    <property type="entry name" value="DinB_2"/>
    <property type="match status" value="1"/>
</dbReference>
<protein>
    <submittedName>
        <fullName evidence="2">DinB family protein</fullName>
    </submittedName>
</protein>
<dbReference type="InterPro" id="IPR024775">
    <property type="entry name" value="DinB-like"/>
</dbReference>
<dbReference type="Gene3D" id="1.20.120.450">
    <property type="entry name" value="dinb family like domain"/>
    <property type="match status" value="1"/>
</dbReference>
<dbReference type="SUPFAM" id="SSF109854">
    <property type="entry name" value="DinB/YfiT-like putative metalloenzymes"/>
    <property type="match status" value="1"/>
</dbReference>
<gene>
    <name evidence="2" type="ORF">L1967_17985</name>
</gene>
<keyword evidence="3" id="KW-1185">Reference proteome</keyword>
<feature type="domain" description="DinB-like" evidence="1">
    <location>
        <begin position="35"/>
        <end position="166"/>
    </location>
</feature>